<dbReference type="EMBL" id="BAAAUF010000002">
    <property type="protein sequence ID" value="GAA3027104.1"/>
    <property type="molecule type" value="Genomic_DNA"/>
</dbReference>
<name>A0ABP6L2W2_9ACTN</name>
<protein>
    <submittedName>
        <fullName evidence="1">Uncharacterized protein</fullName>
    </submittedName>
</protein>
<keyword evidence="2" id="KW-1185">Reference proteome</keyword>
<gene>
    <name evidence="1" type="ORF">GCM10010448_06420</name>
</gene>
<evidence type="ECO:0000313" key="1">
    <source>
        <dbReference type="EMBL" id="GAA3027104.1"/>
    </source>
</evidence>
<sequence length="71" mass="7459">MFHGGFPADALLACRFGLVLASAFGGFAAKCDLLCDLGELLFEGAAGSVGPFARPVWLAPLRMMLRRSDGV</sequence>
<accession>A0ABP6L2W2</accession>
<organism evidence="1 2">
    <name type="scientific">Streptomyces glomeratus</name>
    <dbReference type="NCBI Taxonomy" id="284452"/>
    <lineage>
        <taxon>Bacteria</taxon>
        <taxon>Bacillati</taxon>
        <taxon>Actinomycetota</taxon>
        <taxon>Actinomycetes</taxon>
        <taxon>Kitasatosporales</taxon>
        <taxon>Streptomycetaceae</taxon>
        <taxon>Streptomyces</taxon>
    </lineage>
</organism>
<evidence type="ECO:0000313" key="2">
    <source>
        <dbReference type="Proteomes" id="UP001501532"/>
    </source>
</evidence>
<reference evidence="2" key="1">
    <citation type="journal article" date="2019" name="Int. J. Syst. Evol. Microbiol.">
        <title>The Global Catalogue of Microorganisms (GCM) 10K type strain sequencing project: providing services to taxonomists for standard genome sequencing and annotation.</title>
        <authorList>
            <consortium name="The Broad Institute Genomics Platform"/>
            <consortium name="The Broad Institute Genome Sequencing Center for Infectious Disease"/>
            <person name="Wu L."/>
            <person name="Ma J."/>
        </authorList>
    </citation>
    <scope>NUCLEOTIDE SEQUENCE [LARGE SCALE GENOMIC DNA]</scope>
    <source>
        <strain evidence="2">JCM 9091</strain>
    </source>
</reference>
<dbReference type="Proteomes" id="UP001501532">
    <property type="component" value="Unassembled WGS sequence"/>
</dbReference>
<proteinExistence type="predicted"/>
<comment type="caution">
    <text evidence="1">The sequence shown here is derived from an EMBL/GenBank/DDBJ whole genome shotgun (WGS) entry which is preliminary data.</text>
</comment>